<dbReference type="InterPro" id="IPR043129">
    <property type="entry name" value="ATPase_NBD"/>
</dbReference>
<evidence type="ECO:0000256" key="4">
    <source>
        <dbReference type="ARBA" id="ARBA00022840"/>
    </source>
</evidence>
<keyword evidence="4" id="KW-0067">ATP-binding</keyword>
<evidence type="ECO:0000256" key="2">
    <source>
        <dbReference type="ARBA" id="ARBA00022490"/>
    </source>
</evidence>
<reference evidence="7" key="1">
    <citation type="submission" date="2021-01" db="EMBL/GenBank/DDBJ databases">
        <authorList>
            <person name="Corre E."/>
            <person name="Pelletier E."/>
            <person name="Niang G."/>
            <person name="Scheremetjew M."/>
            <person name="Finn R."/>
            <person name="Kale V."/>
            <person name="Holt S."/>
            <person name="Cochrane G."/>
            <person name="Meng A."/>
            <person name="Brown T."/>
            <person name="Cohen L."/>
        </authorList>
    </citation>
    <scope>NUCLEOTIDE SEQUENCE</scope>
    <source>
        <strain evidence="7">SoJaBio B1-5/56/2</strain>
    </source>
</reference>
<dbReference type="FunFam" id="3.90.640.10:FF:000007">
    <property type="entry name" value="Actin like 7B"/>
    <property type="match status" value="1"/>
</dbReference>
<proteinExistence type="inferred from homology"/>
<dbReference type="SUPFAM" id="SSF53067">
    <property type="entry name" value="Actin-like ATPase domain"/>
    <property type="match status" value="2"/>
</dbReference>
<dbReference type="EMBL" id="HBKR01004921">
    <property type="protein sequence ID" value="CAE2279725.1"/>
    <property type="molecule type" value="Transcribed_RNA"/>
</dbReference>
<evidence type="ECO:0000256" key="5">
    <source>
        <dbReference type="ARBA" id="ARBA00023212"/>
    </source>
</evidence>
<keyword evidence="3" id="KW-0547">Nucleotide-binding</keyword>
<keyword evidence="2" id="KW-0963">Cytoplasm</keyword>
<comment type="similarity">
    <text evidence="6">Belongs to the actin family.</text>
</comment>
<gene>
    <name evidence="7" type="ORF">NAES01612_LOCUS3306</name>
</gene>
<comment type="subcellular location">
    <subcellularLocation>
        <location evidence="1">Cytoplasm</location>
        <location evidence="1">Cytoskeleton</location>
    </subcellularLocation>
</comment>
<dbReference type="InterPro" id="IPR004000">
    <property type="entry name" value="Actin"/>
</dbReference>
<organism evidence="7">
    <name type="scientific">Paramoeba aestuarina</name>
    <dbReference type="NCBI Taxonomy" id="180227"/>
    <lineage>
        <taxon>Eukaryota</taxon>
        <taxon>Amoebozoa</taxon>
        <taxon>Discosea</taxon>
        <taxon>Flabellinia</taxon>
        <taxon>Dactylopodida</taxon>
        <taxon>Paramoebidae</taxon>
        <taxon>Paramoeba</taxon>
    </lineage>
</organism>
<name>A0A7S4K036_9EUKA</name>
<sequence>MSDDEELGAICIDPGSYMIKAGFAGDDAPRNVFPSLLGRHGKESYYIGDEAQAKRGILSLQYPIEQGRVTNWDDMEKIYHYTFYNELRVHPQEHQLVVCEPPLNPREDREKMTQIMFETFNVPSFYAGNQALFSLYASGRTDGIVIDCGDGVCRTVPVYQGYTVQPAVELLNYGGKELMNYFIKLLCERGYSLIVTSERELFRDMKEKLGCIALDFEDETKHSNPCLEKNYELPDGQIITVGKERYQAVEALFQPSLLGLENQVGLHETCFNSILKSHQSLRSNMYSNIVLAGGTSLFPGFAERLQKELTLFAPGTEKIRVIAPPERKYSAWIGASILGSLTCSMYQTFISFEDYNEVGPNIITRKLLN</sequence>
<dbReference type="Pfam" id="PF00022">
    <property type="entry name" value="Actin"/>
    <property type="match status" value="1"/>
</dbReference>
<evidence type="ECO:0000256" key="1">
    <source>
        <dbReference type="ARBA" id="ARBA00004245"/>
    </source>
</evidence>
<dbReference type="SMART" id="SM00268">
    <property type="entry name" value="ACTIN"/>
    <property type="match status" value="1"/>
</dbReference>
<evidence type="ECO:0000256" key="6">
    <source>
        <dbReference type="RuleBase" id="RU000487"/>
    </source>
</evidence>
<dbReference type="AlphaFoldDB" id="A0A7S4K036"/>
<dbReference type="PRINTS" id="PR00190">
    <property type="entry name" value="ACTIN"/>
</dbReference>
<dbReference type="Gene3D" id="3.90.640.10">
    <property type="entry name" value="Actin, Chain A, domain 4"/>
    <property type="match status" value="1"/>
</dbReference>
<dbReference type="GO" id="GO:0005524">
    <property type="term" value="F:ATP binding"/>
    <property type="evidence" value="ECO:0007669"/>
    <property type="project" value="UniProtKB-KW"/>
</dbReference>
<evidence type="ECO:0000313" key="7">
    <source>
        <dbReference type="EMBL" id="CAE2279725.1"/>
    </source>
</evidence>
<dbReference type="PROSITE" id="PS00406">
    <property type="entry name" value="ACTINS_1"/>
    <property type="match status" value="1"/>
</dbReference>
<evidence type="ECO:0008006" key="8">
    <source>
        <dbReference type="Google" id="ProtNLM"/>
    </source>
</evidence>
<evidence type="ECO:0000256" key="3">
    <source>
        <dbReference type="ARBA" id="ARBA00022741"/>
    </source>
</evidence>
<dbReference type="FunFam" id="3.30.420.40:FF:000148">
    <property type="entry name" value="Actin, alpha skeletal muscle"/>
    <property type="match status" value="1"/>
</dbReference>
<dbReference type="InterPro" id="IPR004001">
    <property type="entry name" value="Actin_CS"/>
</dbReference>
<protein>
    <recommendedName>
        <fullName evidence="8">Actin</fullName>
    </recommendedName>
</protein>
<accession>A0A7S4K036</accession>
<keyword evidence="5" id="KW-0206">Cytoskeleton</keyword>
<dbReference type="PANTHER" id="PTHR11937">
    <property type="entry name" value="ACTIN"/>
    <property type="match status" value="1"/>
</dbReference>
<dbReference type="Gene3D" id="3.30.420.40">
    <property type="match status" value="2"/>
</dbReference>
<dbReference type="GO" id="GO:0005856">
    <property type="term" value="C:cytoskeleton"/>
    <property type="evidence" value="ECO:0007669"/>
    <property type="project" value="UniProtKB-SubCell"/>
</dbReference>